<protein>
    <submittedName>
        <fullName evidence="7">Iron-containing alcohol dehydrogenase</fullName>
    </submittedName>
</protein>
<comment type="similarity">
    <text evidence="2">Belongs to the iron-containing alcohol dehydrogenase family.</text>
</comment>
<dbReference type="PROSITE" id="PS00913">
    <property type="entry name" value="ADH_IRON_1"/>
    <property type="match status" value="1"/>
</dbReference>
<dbReference type="PANTHER" id="PTHR11496">
    <property type="entry name" value="ALCOHOL DEHYDROGENASE"/>
    <property type="match status" value="1"/>
</dbReference>
<evidence type="ECO:0000259" key="6">
    <source>
        <dbReference type="Pfam" id="PF25137"/>
    </source>
</evidence>
<dbReference type="Pfam" id="PF25137">
    <property type="entry name" value="ADH_Fe_C"/>
    <property type="match status" value="1"/>
</dbReference>
<evidence type="ECO:0000259" key="5">
    <source>
        <dbReference type="Pfam" id="PF00465"/>
    </source>
</evidence>
<comment type="cofactor">
    <cofactor evidence="1">
        <name>Fe cation</name>
        <dbReference type="ChEBI" id="CHEBI:24875"/>
    </cofactor>
</comment>
<feature type="domain" description="Fe-containing alcohol dehydrogenase-like C-terminal" evidence="6">
    <location>
        <begin position="192"/>
        <end position="368"/>
    </location>
</feature>
<evidence type="ECO:0000256" key="4">
    <source>
        <dbReference type="ARBA" id="ARBA00023027"/>
    </source>
</evidence>
<feature type="domain" description="Alcohol dehydrogenase iron-type/glycerol dehydrogenase GldA" evidence="5">
    <location>
        <begin position="12"/>
        <end position="181"/>
    </location>
</feature>
<proteinExistence type="inferred from homology"/>
<dbReference type="CDD" id="cd08183">
    <property type="entry name" value="Fe-ADH-like"/>
    <property type="match status" value="1"/>
</dbReference>
<gene>
    <name evidence="7" type="ORF">JI741_28680</name>
</gene>
<evidence type="ECO:0000256" key="1">
    <source>
        <dbReference type="ARBA" id="ARBA00001962"/>
    </source>
</evidence>
<dbReference type="PANTHER" id="PTHR11496:SF102">
    <property type="entry name" value="ALCOHOL DEHYDROGENASE 4"/>
    <property type="match status" value="1"/>
</dbReference>
<name>A0ABS1L0L9_9BACT</name>
<keyword evidence="3" id="KW-0560">Oxidoreductase</keyword>
<dbReference type="Gene3D" id="1.20.1090.10">
    <property type="entry name" value="Dehydroquinate synthase-like - alpha domain"/>
    <property type="match status" value="1"/>
</dbReference>
<evidence type="ECO:0000256" key="2">
    <source>
        <dbReference type="ARBA" id="ARBA00007358"/>
    </source>
</evidence>
<dbReference type="InterPro" id="IPR001670">
    <property type="entry name" value="ADH_Fe/GldA"/>
</dbReference>
<dbReference type="EMBL" id="JAERRB010000015">
    <property type="protein sequence ID" value="MBL0745240.1"/>
    <property type="molecule type" value="Genomic_DNA"/>
</dbReference>
<dbReference type="InterPro" id="IPR039697">
    <property type="entry name" value="Alcohol_dehydrogenase_Fe"/>
</dbReference>
<reference evidence="7 8" key="1">
    <citation type="submission" date="2021-01" db="EMBL/GenBank/DDBJ databases">
        <title>Chryseolinea sp. Jin1 Genome sequencing and assembly.</title>
        <authorList>
            <person name="Kim I."/>
        </authorList>
    </citation>
    <scope>NUCLEOTIDE SEQUENCE [LARGE SCALE GENOMIC DNA]</scope>
    <source>
        <strain evidence="7 8">Jin1</strain>
    </source>
</reference>
<comment type="caution">
    <text evidence="7">The sequence shown here is derived from an EMBL/GenBank/DDBJ whole genome shotgun (WGS) entry which is preliminary data.</text>
</comment>
<organism evidence="7 8">
    <name type="scientific">Chryseolinea lacunae</name>
    <dbReference type="NCBI Taxonomy" id="2801331"/>
    <lineage>
        <taxon>Bacteria</taxon>
        <taxon>Pseudomonadati</taxon>
        <taxon>Bacteroidota</taxon>
        <taxon>Cytophagia</taxon>
        <taxon>Cytophagales</taxon>
        <taxon>Fulvivirgaceae</taxon>
        <taxon>Chryseolinea</taxon>
    </lineage>
</organism>
<dbReference type="InterPro" id="IPR018211">
    <property type="entry name" value="ADH_Fe_CS"/>
</dbReference>
<dbReference type="RefSeq" id="WP_202015577.1">
    <property type="nucleotide sequence ID" value="NZ_JAERRB010000015.1"/>
</dbReference>
<evidence type="ECO:0000313" key="7">
    <source>
        <dbReference type="EMBL" id="MBL0745240.1"/>
    </source>
</evidence>
<dbReference type="Gene3D" id="3.40.50.1970">
    <property type="match status" value="1"/>
</dbReference>
<dbReference type="InterPro" id="IPR056798">
    <property type="entry name" value="ADH_Fe_C"/>
</dbReference>
<sequence>MVDAFAIAATPQLHFGAGKLSILPSLVKTYGKKVALITGAHSFLQSEQGTKLLALLASQGFDVSLVSIAKEPTPQLVDHAVEQCVRFQPDVLVAIGGGSVLDAGKAIAAMVPLQAGVKDYLEGVGTKNHPGVKVPFVAVPTTAGTGSEATKNAVISEIGEHGFKKSLRHNKFVPDAAIVDPALTLSCPPSVTAASGVDAFTQLLESYLSTQANPVTDALAYEGLRRIAHSLLKAYREGSDLDARTDVALAAYLSGVTLANAGLGVVHGYASSIGGYFDVPHGVVCSSVMAAANAVTVRKLRATHGHDEALSKYATAGKIFSAIAHKSNDYYIDFLLDLIAQWTRDMNIPSLQTSGVQRDYYERIAARTDNKYNPIALDASELMEVLTLS</sequence>
<evidence type="ECO:0000256" key="3">
    <source>
        <dbReference type="ARBA" id="ARBA00023002"/>
    </source>
</evidence>
<accession>A0ABS1L0L9</accession>
<dbReference type="Pfam" id="PF00465">
    <property type="entry name" value="Fe-ADH"/>
    <property type="match status" value="1"/>
</dbReference>
<keyword evidence="8" id="KW-1185">Reference proteome</keyword>
<keyword evidence="4" id="KW-0520">NAD</keyword>
<evidence type="ECO:0000313" key="8">
    <source>
        <dbReference type="Proteomes" id="UP000613030"/>
    </source>
</evidence>
<dbReference type="Proteomes" id="UP000613030">
    <property type="component" value="Unassembled WGS sequence"/>
</dbReference>
<dbReference type="SUPFAM" id="SSF56796">
    <property type="entry name" value="Dehydroquinate synthase-like"/>
    <property type="match status" value="1"/>
</dbReference>